<protein>
    <submittedName>
        <fullName evidence="1">Uncharacterized protein</fullName>
    </submittedName>
</protein>
<accession>A9NMW4</accession>
<sequence length="33" mass="3862">MVRLYTYSHSPYLYTPAVSVSHLSCPISHYLEF</sequence>
<dbReference type="AlphaFoldDB" id="A9NMW4"/>
<name>A9NMW4_PICSI</name>
<evidence type="ECO:0000313" key="1">
    <source>
        <dbReference type="EMBL" id="ABK21975.1"/>
    </source>
</evidence>
<dbReference type="EMBL" id="EF082619">
    <property type="protein sequence ID" value="ABK21975.1"/>
    <property type="molecule type" value="mRNA"/>
</dbReference>
<proteinExistence type="evidence at transcript level"/>
<organism evidence="1">
    <name type="scientific">Picea sitchensis</name>
    <name type="common">Sitka spruce</name>
    <name type="synonym">Pinus sitchensis</name>
    <dbReference type="NCBI Taxonomy" id="3332"/>
    <lineage>
        <taxon>Eukaryota</taxon>
        <taxon>Viridiplantae</taxon>
        <taxon>Streptophyta</taxon>
        <taxon>Embryophyta</taxon>
        <taxon>Tracheophyta</taxon>
        <taxon>Spermatophyta</taxon>
        <taxon>Pinopsida</taxon>
        <taxon>Pinidae</taxon>
        <taxon>Conifers I</taxon>
        <taxon>Pinales</taxon>
        <taxon>Pinaceae</taxon>
        <taxon>Picea</taxon>
    </lineage>
</organism>
<reference evidence="1" key="1">
    <citation type="journal article" date="2008" name="BMC Genomics">
        <title>A conifer genomics resource of 200,000 spruce (Picea spp.) ESTs and 6,464 high-quality, sequence-finished full-length cDNAs for Sitka spruce (Picea sitchensis).</title>
        <authorList>
            <person name="Ralph S.G."/>
            <person name="Chun H.J."/>
            <person name="Kolosova N."/>
            <person name="Cooper D."/>
            <person name="Oddy C."/>
            <person name="Ritland C.E."/>
            <person name="Kirkpatrick R."/>
            <person name="Moore R."/>
            <person name="Barber S."/>
            <person name="Holt R.A."/>
            <person name="Jones S.J."/>
            <person name="Marra M.A."/>
            <person name="Douglas C.J."/>
            <person name="Ritland K."/>
            <person name="Bohlmann J."/>
        </authorList>
    </citation>
    <scope>NUCLEOTIDE SEQUENCE</scope>
    <source>
        <tissue evidence="1">Bark</tissue>
    </source>
</reference>